<name>A0A6A0AQ53_HAELA</name>
<dbReference type="AlphaFoldDB" id="A0A6A0AQ53"/>
<keyword evidence="2" id="KW-1185">Reference proteome</keyword>
<protein>
    <submittedName>
        <fullName evidence="1">Uncharacterized protein</fullName>
    </submittedName>
</protein>
<comment type="caution">
    <text evidence="1">The sequence shown here is derived from an EMBL/GenBank/DDBJ whole genome shotgun (WGS) entry which is preliminary data.</text>
</comment>
<feature type="non-terminal residue" evidence="1">
    <location>
        <position position="109"/>
    </location>
</feature>
<sequence>MQYRIAPFLSATTICERSLGTAVEFKAVQLGSSLYRVAVAAIALFQFASADAGDGTCSNPYVIAGLPTNATNQLYGVGFDTHNSSANYSWGSIFLQDSADFTFMQSSLP</sequence>
<organism evidence="1 2">
    <name type="scientific">Haematococcus lacustris</name>
    <name type="common">Green alga</name>
    <name type="synonym">Haematococcus pluvialis</name>
    <dbReference type="NCBI Taxonomy" id="44745"/>
    <lineage>
        <taxon>Eukaryota</taxon>
        <taxon>Viridiplantae</taxon>
        <taxon>Chlorophyta</taxon>
        <taxon>core chlorophytes</taxon>
        <taxon>Chlorophyceae</taxon>
        <taxon>CS clade</taxon>
        <taxon>Chlamydomonadales</taxon>
        <taxon>Haematococcaceae</taxon>
        <taxon>Haematococcus</taxon>
    </lineage>
</organism>
<reference evidence="1 2" key="1">
    <citation type="submission" date="2020-02" db="EMBL/GenBank/DDBJ databases">
        <title>Draft genome sequence of Haematococcus lacustris strain NIES-144.</title>
        <authorList>
            <person name="Morimoto D."/>
            <person name="Nakagawa S."/>
            <person name="Yoshida T."/>
            <person name="Sawayama S."/>
        </authorList>
    </citation>
    <scope>NUCLEOTIDE SEQUENCE [LARGE SCALE GENOMIC DNA]</scope>
    <source>
        <strain evidence="1 2">NIES-144</strain>
    </source>
</reference>
<evidence type="ECO:0000313" key="1">
    <source>
        <dbReference type="EMBL" id="GFH33757.1"/>
    </source>
</evidence>
<evidence type="ECO:0000313" key="2">
    <source>
        <dbReference type="Proteomes" id="UP000485058"/>
    </source>
</evidence>
<gene>
    <name evidence="1" type="ORF">HaLaN_33174</name>
</gene>
<proteinExistence type="predicted"/>
<dbReference type="Proteomes" id="UP000485058">
    <property type="component" value="Unassembled WGS sequence"/>
</dbReference>
<dbReference type="EMBL" id="BLLF01009551">
    <property type="protein sequence ID" value="GFH33757.1"/>
    <property type="molecule type" value="Genomic_DNA"/>
</dbReference>
<accession>A0A6A0AQ53</accession>